<organism evidence="11 12">
    <name type="scientific">Dermacoccus abyssi</name>
    <dbReference type="NCBI Taxonomy" id="322596"/>
    <lineage>
        <taxon>Bacteria</taxon>
        <taxon>Bacillati</taxon>
        <taxon>Actinomycetota</taxon>
        <taxon>Actinomycetes</taxon>
        <taxon>Micrococcales</taxon>
        <taxon>Dermacoccaceae</taxon>
        <taxon>Dermacoccus</taxon>
    </lineage>
</organism>
<dbReference type="GO" id="GO:0050660">
    <property type="term" value="F:flavin adenine dinucleotide binding"/>
    <property type="evidence" value="ECO:0007669"/>
    <property type="project" value="InterPro"/>
</dbReference>
<dbReference type="InterPro" id="IPR013786">
    <property type="entry name" value="AcylCoA_DH/ox_N"/>
</dbReference>
<dbReference type="Pfam" id="PF02770">
    <property type="entry name" value="Acyl-CoA_dh_M"/>
    <property type="match status" value="1"/>
</dbReference>
<dbReference type="SUPFAM" id="SSF56645">
    <property type="entry name" value="Acyl-CoA dehydrogenase NM domain-like"/>
    <property type="match status" value="1"/>
</dbReference>
<dbReference type="Gene3D" id="1.20.140.10">
    <property type="entry name" value="Butyryl-CoA Dehydrogenase, subunit A, domain 3"/>
    <property type="match status" value="1"/>
</dbReference>
<dbReference type="FunFam" id="2.40.110.10:FF:000002">
    <property type="entry name" value="Acyl-CoA dehydrogenase fadE12"/>
    <property type="match status" value="1"/>
</dbReference>
<dbReference type="InterPro" id="IPR046373">
    <property type="entry name" value="Acyl-CoA_Oxase/DH_mid-dom_sf"/>
</dbReference>
<comment type="subunit">
    <text evidence="3">Homodimer.</text>
</comment>
<evidence type="ECO:0000313" key="11">
    <source>
        <dbReference type="EMBL" id="RHW46663.1"/>
    </source>
</evidence>
<dbReference type="GO" id="GO:0005737">
    <property type="term" value="C:cytoplasm"/>
    <property type="evidence" value="ECO:0007669"/>
    <property type="project" value="TreeGrafter"/>
</dbReference>
<dbReference type="Proteomes" id="UP000285376">
    <property type="component" value="Unassembled WGS sequence"/>
</dbReference>
<dbReference type="PANTHER" id="PTHR48083">
    <property type="entry name" value="MEDIUM-CHAIN SPECIFIC ACYL-COA DEHYDROGENASE, MITOCHONDRIAL-RELATED"/>
    <property type="match status" value="1"/>
</dbReference>
<name>A0A417Z7R6_9MICO</name>
<evidence type="ECO:0000259" key="9">
    <source>
        <dbReference type="Pfam" id="PF02770"/>
    </source>
</evidence>
<dbReference type="InterPro" id="IPR009075">
    <property type="entry name" value="AcylCo_DH/oxidase_C"/>
</dbReference>
<feature type="domain" description="Acyl-CoA dehydrogenase/oxidase C-terminal" evidence="8">
    <location>
        <begin position="264"/>
        <end position="410"/>
    </location>
</feature>
<keyword evidence="4 7" id="KW-0285">Flavoprotein</keyword>
<sequence>MDLTVSPRAQELADEVDAFVRERIEPAEEEIQHYYAELRSKGENSFVVHPKIEELKAEAREAGLWNLFLPEGEGDEWAERFGTRGGKGLSNIDYAAIAEKTGRTPLSPMIFNCNAPDTGNMEVLLKYGTREQQEEWLVPLLEGKIRSAFLMTEPAVASSDATNMDARAVIDGDEVVINGRKWWSSGAAHPDCKVFVFMGLSDPDADRHARHSMILVPADAPGVTIKRALPVMGQLDEPLGHCEVLLEDVRVPVSNILAGPGKAFAIAQGRLGPGRIHHCMRLLGLAEMALERACTRGTERVAFGKPLMLLGGNRERLAKARIQIDMARLLVQQAAWKLDNGGTQAARVDVSAIKAIVPSIACDVIDFAIQIHGGGGMSDDFPLTSAYATARSLRLADGPDEVHLGMVAREELKPYLAATSGGAGK</sequence>
<evidence type="ECO:0000256" key="1">
    <source>
        <dbReference type="ARBA" id="ARBA00001974"/>
    </source>
</evidence>
<dbReference type="GO" id="GO:0033539">
    <property type="term" value="P:fatty acid beta-oxidation using acyl-CoA dehydrogenase"/>
    <property type="evidence" value="ECO:0007669"/>
    <property type="project" value="TreeGrafter"/>
</dbReference>
<evidence type="ECO:0000256" key="7">
    <source>
        <dbReference type="RuleBase" id="RU362125"/>
    </source>
</evidence>
<dbReference type="Pfam" id="PF02771">
    <property type="entry name" value="Acyl-CoA_dh_N"/>
    <property type="match status" value="1"/>
</dbReference>
<dbReference type="Gene3D" id="1.10.540.10">
    <property type="entry name" value="Acyl-CoA dehydrogenase/oxidase, N-terminal domain"/>
    <property type="match status" value="1"/>
</dbReference>
<evidence type="ECO:0000256" key="4">
    <source>
        <dbReference type="ARBA" id="ARBA00022630"/>
    </source>
</evidence>
<evidence type="ECO:0000259" key="10">
    <source>
        <dbReference type="Pfam" id="PF02771"/>
    </source>
</evidence>
<dbReference type="RefSeq" id="WP_118912938.1">
    <property type="nucleotide sequence ID" value="NZ_CBCRVH010000003.1"/>
</dbReference>
<dbReference type="InterPro" id="IPR036250">
    <property type="entry name" value="AcylCo_DH-like_C"/>
</dbReference>
<dbReference type="AlphaFoldDB" id="A0A417Z7R6"/>
<dbReference type="InterPro" id="IPR006091">
    <property type="entry name" value="Acyl-CoA_Oxase/DH_mid-dom"/>
</dbReference>
<evidence type="ECO:0000256" key="5">
    <source>
        <dbReference type="ARBA" id="ARBA00022827"/>
    </source>
</evidence>
<feature type="domain" description="Acyl-CoA oxidase/dehydrogenase middle" evidence="9">
    <location>
        <begin position="148"/>
        <end position="249"/>
    </location>
</feature>
<comment type="similarity">
    <text evidence="2 7">Belongs to the acyl-CoA dehydrogenase family.</text>
</comment>
<dbReference type="PANTHER" id="PTHR48083:SF13">
    <property type="entry name" value="ACYL-COA DEHYDROGENASE FAMILY MEMBER 11"/>
    <property type="match status" value="1"/>
</dbReference>
<dbReference type="EMBL" id="QWLM01000004">
    <property type="protein sequence ID" value="RHW46663.1"/>
    <property type="molecule type" value="Genomic_DNA"/>
</dbReference>
<accession>A0A417Z7R6</accession>
<evidence type="ECO:0000256" key="6">
    <source>
        <dbReference type="ARBA" id="ARBA00023002"/>
    </source>
</evidence>
<dbReference type="InterPro" id="IPR050741">
    <property type="entry name" value="Acyl-CoA_dehydrogenase"/>
</dbReference>
<dbReference type="SUPFAM" id="SSF47203">
    <property type="entry name" value="Acyl-CoA dehydrogenase C-terminal domain-like"/>
    <property type="match status" value="1"/>
</dbReference>
<keyword evidence="6 7" id="KW-0560">Oxidoreductase</keyword>
<evidence type="ECO:0000313" key="12">
    <source>
        <dbReference type="Proteomes" id="UP000285376"/>
    </source>
</evidence>
<dbReference type="Gene3D" id="2.40.110.10">
    <property type="entry name" value="Butyryl-CoA Dehydrogenase, subunit A, domain 2"/>
    <property type="match status" value="1"/>
</dbReference>
<dbReference type="Pfam" id="PF00441">
    <property type="entry name" value="Acyl-CoA_dh_1"/>
    <property type="match status" value="1"/>
</dbReference>
<dbReference type="GO" id="GO:0003995">
    <property type="term" value="F:acyl-CoA dehydrogenase activity"/>
    <property type="evidence" value="ECO:0007669"/>
    <property type="project" value="TreeGrafter"/>
</dbReference>
<gene>
    <name evidence="11" type="ORF">D1832_05380</name>
</gene>
<proteinExistence type="inferred from homology"/>
<protein>
    <submittedName>
        <fullName evidence="11">Acyl-CoA dehydrogenase</fullName>
    </submittedName>
</protein>
<evidence type="ECO:0000256" key="3">
    <source>
        <dbReference type="ARBA" id="ARBA00011738"/>
    </source>
</evidence>
<comment type="caution">
    <text evidence="11">The sequence shown here is derived from an EMBL/GenBank/DDBJ whole genome shotgun (WGS) entry which is preliminary data.</text>
</comment>
<feature type="domain" description="Acyl-CoA dehydrogenase/oxidase N-terminal" evidence="10">
    <location>
        <begin position="8"/>
        <end position="144"/>
    </location>
</feature>
<evidence type="ECO:0000256" key="2">
    <source>
        <dbReference type="ARBA" id="ARBA00009347"/>
    </source>
</evidence>
<dbReference type="InterPro" id="IPR037069">
    <property type="entry name" value="AcylCoA_DH/ox_N_sf"/>
</dbReference>
<comment type="cofactor">
    <cofactor evidence="1 7">
        <name>FAD</name>
        <dbReference type="ChEBI" id="CHEBI:57692"/>
    </cofactor>
</comment>
<dbReference type="InterPro" id="IPR009100">
    <property type="entry name" value="AcylCoA_DH/oxidase_NM_dom_sf"/>
</dbReference>
<keyword evidence="5 7" id="KW-0274">FAD</keyword>
<reference evidence="11 12" key="1">
    <citation type="submission" date="2018-08" db="EMBL/GenBank/DDBJ databases">
        <title>Whole genome sequence analysis of Dermacoccus abyssi bacteria isolated from Deep Mariana trench Micromonospora spp reveals genes involved in the environmental adaptation and production of secondary metabolites.</title>
        <authorList>
            <person name="Abdel-Mageed W.M."/>
            <person name="Lehri B."/>
            <person name="Nouioui I."/>
            <person name="Goodfellow I."/>
            <person name="Jaspars M."/>
            <person name="Karlyshev A."/>
        </authorList>
    </citation>
    <scope>NUCLEOTIDE SEQUENCE [LARGE SCALE GENOMIC DNA]</scope>
    <source>
        <strain evidence="11 12">MT1.1</strain>
    </source>
</reference>
<evidence type="ECO:0000259" key="8">
    <source>
        <dbReference type="Pfam" id="PF00441"/>
    </source>
</evidence>